<evidence type="ECO:0000313" key="5">
    <source>
        <dbReference type="Proteomes" id="UP001465976"/>
    </source>
</evidence>
<comment type="caution">
    <text evidence="4">The sequence shown here is derived from an EMBL/GenBank/DDBJ whole genome shotgun (WGS) entry which is preliminary data.</text>
</comment>
<keyword evidence="2" id="KW-0812">Transmembrane</keyword>
<organism evidence="4 5">
    <name type="scientific">Marasmius crinis-equi</name>
    <dbReference type="NCBI Taxonomy" id="585013"/>
    <lineage>
        <taxon>Eukaryota</taxon>
        <taxon>Fungi</taxon>
        <taxon>Dikarya</taxon>
        <taxon>Basidiomycota</taxon>
        <taxon>Agaricomycotina</taxon>
        <taxon>Agaricomycetes</taxon>
        <taxon>Agaricomycetidae</taxon>
        <taxon>Agaricales</taxon>
        <taxon>Marasmiineae</taxon>
        <taxon>Marasmiaceae</taxon>
        <taxon>Marasmius</taxon>
    </lineage>
</organism>
<keyword evidence="2" id="KW-1133">Transmembrane helix</keyword>
<proteinExistence type="predicted"/>
<name>A0ABR3FNG3_9AGAR</name>
<feature type="region of interest" description="Disordered" evidence="1">
    <location>
        <begin position="124"/>
        <end position="145"/>
    </location>
</feature>
<feature type="transmembrane region" description="Helical" evidence="2">
    <location>
        <begin position="452"/>
        <end position="477"/>
    </location>
</feature>
<gene>
    <name evidence="4" type="ORF">V5O48_005201</name>
</gene>
<feature type="domain" description="CS" evidence="3">
    <location>
        <begin position="9"/>
        <end position="97"/>
    </location>
</feature>
<feature type="compositionally biased region" description="Low complexity" evidence="1">
    <location>
        <begin position="89"/>
        <end position="100"/>
    </location>
</feature>
<dbReference type="InterPro" id="IPR007052">
    <property type="entry name" value="CS_dom"/>
</dbReference>
<dbReference type="Gene3D" id="2.60.40.790">
    <property type="match status" value="1"/>
</dbReference>
<dbReference type="InterPro" id="IPR008978">
    <property type="entry name" value="HSP20-like_chaperone"/>
</dbReference>
<dbReference type="EMBL" id="JBAHYK010000198">
    <property type="protein sequence ID" value="KAL0576793.1"/>
    <property type="molecule type" value="Genomic_DNA"/>
</dbReference>
<accession>A0ABR3FNG3</accession>
<feature type="region of interest" description="Disordered" evidence="1">
    <location>
        <begin position="410"/>
        <end position="440"/>
    </location>
</feature>
<feature type="region of interest" description="Disordered" evidence="1">
    <location>
        <begin position="80"/>
        <end position="103"/>
    </location>
</feature>
<dbReference type="SUPFAM" id="SSF49764">
    <property type="entry name" value="HSP20-like chaperones"/>
    <property type="match status" value="1"/>
</dbReference>
<dbReference type="PROSITE" id="PS51203">
    <property type="entry name" value="CS"/>
    <property type="match status" value="1"/>
</dbReference>
<evidence type="ECO:0000256" key="1">
    <source>
        <dbReference type="SAM" id="MobiDB-lite"/>
    </source>
</evidence>
<evidence type="ECO:0000256" key="2">
    <source>
        <dbReference type="SAM" id="Phobius"/>
    </source>
</evidence>
<sequence length="552" mass="61297">MSEEAGYEWRHTPYSWHQSHDQVTVLLKVPYHATEEDISVVIERNYIVAGVIGQAPIAKGRLYGNVDTANSLWLLEPRTSHLSPRERTTSTTSTASTQSSYALVSDPEISSSFAASLDSGHASDAEDLVSPSPALSSPSLSSADEARGFPYHRRTHSNNVSRPLSPGNFLGSMPPSFSSLESLDSTHSERLLTVHLVKENPTIWPNLVSGPVPISIAAYVYNSVIFDASHELEHKYNCDPTSLTHIALELLDVRNDKEEAFEYFLRAWHFARVPTATMKLVTYYLPIHISFNLNSQKEHPAVRGTTAYYVQCIGGAKGLAQLYLEAGMLYLEGSASGLVCSSHSTLSLSSIRMPLQTYPIDNGTQSWRRDRLLASRFFERARALHPELDIPPLAPPSELEMGDELEMPKIELSSGEAASGEKDADRRRRKQERDMLMESRSAKVEADMDSTWYMFIPSLVGAGTALVLVGVVGVLSFSSWSRRNQESNPAISQVDEYLSLHLGSNYVATNEELPLLEDHIFGLNNEILAYDKEIERLARLQAQLEARMDALL</sequence>
<keyword evidence="5" id="KW-1185">Reference proteome</keyword>
<evidence type="ECO:0000259" key="3">
    <source>
        <dbReference type="PROSITE" id="PS51203"/>
    </source>
</evidence>
<reference evidence="4 5" key="1">
    <citation type="submission" date="2024-02" db="EMBL/GenBank/DDBJ databases">
        <title>A draft genome for the cacao thread blight pathogen Marasmius crinis-equi.</title>
        <authorList>
            <person name="Cohen S.P."/>
            <person name="Baruah I.K."/>
            <person name="Amoako-Attah I."/>
            <person name="Bukari Y."/>
            <person name="Meinhardt L.W."/>
            <person name="Bailey B.A."/>
        </authorList>
    </citation>
    <scope>NUCLEOTIDE SEQUENCE [LARGE SCALE GENOMIC DNA]</scope>
    <source>
        <strain evidence="4 5">GH-76</strain>
    </source>
</reference>
<feature type="compositionally biased region" description="Basic and acidic residues" evidence="1">
    <location>
        <begin position="419"/>
        <end position="440"/>
    </location>
</feature>
<dbReference type="Proteomes" id="UP001465976">
    <property type="component" value="Unassembled WGS sequence"/>
</dbReference>
<keyword evidence="2" id="KW-0472">Membrane</keyword>
<dbReference type="Pfam" id="PF04969">
    <property type="entry name" value="CS"/>
    <property type="match status" value="1"/>
</dbReference>
<protein>
    <recommendedName>
        <fullName evidence="3">CS domain-containing protein</fullName>
    </recommendedName>
</protein>
<evidence type="ECO:0000313" key="4">
    <source>
        <dbReference type="EMBL" id="KAL0576793.1"/>
    </source>
</evidence>
<feature type="compositionally biased region" description="Low complexity" evidence="1">
    <location>
        <begin position="130"/>
        <end position="143"/>
    </location>
</feature>